<dbReference type="PANTHER" id="PTHR35563:SF2">
    <property type="entry name" value="BARREL METAL-DEPENDENT HYDROLASE, PUTATIVE (AFU_ORTHOLOGUE AFUA_1G16240)-RELATED"/>
    <property type="match status" value="1"/>
</dbReference>
<dbReference type="RefSeq" id="WP_345246867.1">
    <property type="nucleotide sequence ID" value="NZ_BAABFO010000003.1"/>
</dbReference>
<dbReference type="InterPro" id="IPR052358">
    <property type="entry name" value="Aro_Compnd_Degr_Hydrolases"/>
</dbReference>
<name>A0ABP8GL85_9BURK</name>
<sequence>MSQLSAAGVVAPTIPGPDPDTRKPRLALPPGSCDTHAHIVGPQDKYPYDPNRRYTPPDALVPDYLKMLRTLGVERGVLVQPSVYMTDNTRLLDALRETTDFPLRGVAVVNDAIGDDELRSMHEAGVRGLRVNLRVSNGASADMAPQLARRIAPLGWHLQVRIDPKDFASARSLIETLPVDVVIDHIGGVPVRDGLDGPDFRVLLELVASGRCWVKLSAPMRMSEEEFPYRDVTPFVQALVAAAPDRMLWATDWPHTTITKRMPNDGDLCDLLADWIPDPAVRRRVLVDNPARLYGF</sequence>
<dbReference type="Pfam" id="PF04909">
    <property type="entry name" value="Amidohydro_2"/>
    <property type="match status" value="1"/>
</dbReference>
<dbReference type="SUPFAM" id="SSF51556">
    <property type="entry name" value="Metallo-dependent hydrolases"/>
    <property type="match status" value="1"/>
</dbReference>
<dbReference type="PANTHER" id="PTHR35563">
    <property type="entry name" value="BARREL METAL-DEPENDENT HYDROLASE, PUTATIVE (AFU_ORTHOLOGUE AFUA_1G16240)-RELATED"/>
    <property type="match status" value="1"/>
</dbReference>
<dbReference type="Proteomes" id="UP001501671">
    <property type="component" value="Unassembled WGS sequence"/>
</dbReference>
<dbReference type="EMBL" id="BAABFO010000003">
    <property type="protein sequence ID" value="GAA4326274.1"/>
    <property type="molecule type" value="Genomic_DNA"/>
</dbReference>
<comment type="caution">
    <text evidence="3">The sequence shown here is derived from an EMBL/GenBank/DDBJ whole genome shotgun (WGS) entry which is preliminary data.</text>
</comment>
<evidence type="ECO:0000256" key="1">
    <source>
        <dbReference type="SAM" id="MobiDB-lite"/>
    </source>
</evidence>
<evidence type="ECO:0000313" key="4">
    <source>
        <dbReference type="Proteomes" id="UP001501671"/>
    </source>
</evidence>
<feature type="domain" description="Amidohydrolase-related" evidence="2">
    <location>
        <begin position="33"/>
        <end position="296"/>
    </location>
</feature>
<gene>
    <name evidence="3" type="ORF">GCM10023144_09540</name>
</gene>
<evidence type="ECO:0000259" key="2">
    <source>
        <dbReference type="Pfam" id="PF04909"/>
    </source>
</evidence>
<organism evidence="3 4">
    <name type="scientific">Pigmentiphaga soli</name>
    <dbReference type="NCBI Taxonomy" id="1007095"/>
    <lineage>
        <taxon>Bacteria</taxon>
        <taxon>Pseudomonadati</taxon>
        <taxon>Pseudomonadota</taxon>
        <taxon>Betaproteobacteria</taxon>
        <taxon>Burkholderiales</taxon>
        <taxon>Alcaligenaceae</taxon>
        <taxon>Pigmentiphaga</taxon>
    </lineage>
</organism>
<evidence type="ECO:0000313" key="3">
    <source>
        <dbReference type="EMBL" id="GAA4326274.1"/>
    </source>
</evidence>
<dbReference type="InterPro" id="IPR006680">
    <property type="entry name" value="Amidohydro-rel"/>
</dbReference>
<proteinExistence type="predicted"/>
<dbReference type="InterPro" id="IPR032466">
    <property type="entry name" value="Metal_Hydrolase"/>
</dbReference>
<reference evidence="4" key="1">
    <citation type="journal article" date="2019" name="Int. J. Syst. Evol. Microbiol.">
        <title>The Global Catalogue of Microorganisms (GCM) 10K type strain sequencing project: providing services to taxonomists for standard genome sequencing and annotation.</title>
        <authorList>
            <consortium name="The Broad Institute Genomics Platform"/>
            <consortium name="The Broad Institute Genome Sequencing Center for Infectious Disease"/>
            <person name="Wu L."/>
            <person name="Ma J."/>
        </authorList>
    </citation>
    <scope>NUCLEOTIDE SEQUENCE [LARGE SCALE GENOMIC DNA]</scope>
    <source>
        <strain evidence="4">JCM 17666</strain>
    </source>
</reference>
<dbReference type="Gene3D" id="3.20.20.140">
    <property type="entry name" value="Metal-dependent hydrolases"/>
    <property type="match status" value="1"/>
</dbReference>
<protein>
    <submittedName>
        <fullName evidence="3">Amidohydrolase</fullName>
    </submittedName>
</protein>
<feature type="region of interest" description="Disordered" evidence="1">
    <location>
        <begin position="1"/>
        <end position="23"/>
    </location>
</feature>
<accession>A0ABP8GL85</accession>
<keyword evidence="4" id="KW-1185">Reference proteome</keyword>